<dbReference type="RefSeq" id="XP_024716561.1">
    <property type="nucleotide sequence ID" value="XM_024861359.1"/>
</dbReference>
<dbReference type="EMBL" id="KZ679019">
    <property type="protein sequence ID" value="PSS06905.1"/>
    <property type="molecule type" value="Genomic_DNA"/>
</dbReference>
<dbReference type="Gene3D" id="3.40.50.1820">
    <property type="entry name" value="alpha/beta hydrolase"/>
    <property type="match status" value="1"/>
</dbReference>
<comment type="similarity">
    <text evidence="1">Belongs to the polyketide transferase af380 family.</text>
</comment>
<protein>
    <recommendedName>
        <fullName evidence="2">AB hydrolase-1 domain-containing protein</fullName>
    </recommendedName>
</protein>
<dbReference type="InterPro" id="IPR051411">
    <property type="entry name" value="Polyketide_trans_af380"/>
</dbReference>
<dbReference type="OrthoDB" id="2498029at2759"/>
<dbReference type="GeneID" id="36569440"/>
<dbReference type="AlphaFoldDB" id="A0A2T3APH0"/>
<dbReference type="STRING" id="857342.A0A2T3APH0"/>
<name>A0A2T3APH0_AMORE</name>
<reference evidence="3 4" key="1">
    <citation type="journal article" date="2018" name="New Phytol.">
        <title>Comparative genomics and transcriptomics depict ericoid mycorrhizal fungi as versatile saprotrophs and plant mutualists.</title>
        <authorList>
            <person name="Martino E."/>
            <person name="Morin E."/>
            <person name="Grelet G.A."/>
            <person name="Kuo A."/>
            <person name="Kohler A."/>
            <person name="Daghino S."/>
            <person name="Barry K.W."/>
            <person name="Cichocki N."/>
            <person name="Clum A."/>
            <person name="Dockter R.B."/>
            <person name="Hainaut M."/>
            <person name="Kuo R.C."/>
            <person name="LaButti K."/>
            <person name="Lindahl B.D."/>
            <person name="Lindquist E.A."/>
            <person name="Lipzen A."/>
            <person name="Khouja H.R."/>
            <person name="Magnuson J."/>
            <person name="Murat C."/>
            <person name="Ohm R.A."/>
            <person name="Singer S.W."/>
            <person name="Spatafora J.W."/>
            <person name="Wang M."/>
            <person name="Veneault-Fourrey C."/>
            <person name="Henrissat B."/>
            <person name="Grigoriev I.V."/>
            <person name="Martin F.M."/>
            <person name="Perotto S."/>
        </authorList>
    </citation>
    <scope>NUCLEOTIDE SEQUENCE [LARGE SCALE GENOMIC DNA]</scope>
    <source>
        <strain evidence="3 4">ATCC 22711</strain>
    </source>
</reference>
<dbReference type="PANTHER" id="PTHR47751:SF2">
    <property type="entry name" value="DLTD N-TERMINAL DOMAIN PROTEIN (AFU_ORTHOLOGUE AFUA_8G00380)-RELATED"/>
    <property type="match status" value="1"/>
</dbReference>
<dbReference type="InterPro" id="IPR000073">
    <property type="entry name" value="AB_hydrolase_1"/>
</dbReference>
<dbReference type="ESTHER" id="amore-a0a2t3aph0">
    <property type="family name" value="Thiohydrolase"/>
</dbReference>
<proteinExistence type="inferred from homology"/>
<feature type="domain" description="AB hydrolase-1" evidence="2">
    <location>
        <begin position="31"/>
        <end position="272"/>
    </location>
</feature>
<accession>A0A2T3APH0</accession>
<dbReference type="Pfam" id="PF12697">
    <property type="entry name" value="Abhydrolase_6"/>
    <property type="match status" value="1"/>
</dbReference>
<dbReference type="Proteomes" id="UP000241818">
    <property type="component" value="Unassembled WGS sequence"/>
</dbReference>
<organism evidence="3 4">
    <name type="scientific">Amorphotheca resinae ATCC 22711</name>
    <dbReference type="NCBI Taxonomy" id="857342"/>
    <lineage>
        <taxon>Eukaryota</taxon>
        <taxon>Fungi</taxon>
        <taxon>Dikarya</taxon>
        <taxon>Ascomycota</taxon>
        <taxon>Pezizomycotina</taxon>
        <taxon>Leotiomycetes</taxon>
        <taxon>Helotiales</taxon>
        <taxon>Amorphothecaceae</taxon>
        <taxon>Amorphotheca</taxon>
    </lineage>
</organism>
<dbReference type="SUPFAM" id="SSF53474">
    <property type="entry name" value="alpha/beta-Hydrolases"/>
    <property type="match status" value="1"/>
</dbReference>
<evidence type="ECO:0000259" key="2">
    <source>
        <dbReference type="Pfam" id="PF12697"/>
    </source>
</evidence>
<sequence>MSRQEEVEFTTIDGLKLQGRLYLATGHGPAVILTPGFACVKEMFVPEVAEAFQAANITALIYDPRSTGASEGLPRQHIHPQKQIEDYSDALTFLSRHPLVDETRIGFWGFSFAAIVALNSAALDKRAKFVISVCPLTDFTFGGRKSKVLAKTMKDRASQAQGNPPFCLPVLTEAGENPVGFGVGTAKEDFSLILNAEKSAPNYRNSTTLQSYYHIAAWQPFGLLPEIAPTSVLMLTPENDQISLAENQKKIFDSILAPKKRHVEPNKGHMDILSGESFPVLMKTQIDFLKEL</sequence>
<dbReference type="Gene3D" id="1.10.10.800">
    <property type="match status" value="1"/>
</dbReference>
<dbReference type="InterPro" id="IPR029058">
    <property type="entry name" value="AB_hydrolase_fold"/>
</dbReference>
<gene>
    <name evidence="3" type="ORF">M430DRAFT_110432</name>
</gene>
<dbReference type="InParanoid" id="A0A2T3APH0"/>
<dbReference type="PANTHER" id="PTHR47751">
    <property type="entry name" value="SUPERFAMILY HYDROLASE, PUTATIVE (AFU_ORTHOLOGUE AFUA_2G16580)-RELATED"/>
    <property type="match status" value="1"/>
</dbReference>
<evidence type="ECO:0000313" key="4">
    <source>
        <dbReference type="Proteomes" id="UP000241818"/>
    </source>
</evidence>
<evidence type="ECO:0000313" key="3">
    <source>
        <dbReference type="EMBL" id="PSS06905.1"/>
    </source>
</evidence>
<evidence type="ECO:0000256" key="1">
    <source>
        <dbReference type="ARBA" id="ARBA00029464"/>
    </source>
</evidence>
<keyword evidence="4" id="KW-1185">Reference proteome</keyword>